<dbReference type="GO" id="GO:0016798">
    <property type="term" value="F:hydrolase activity, acting on glycosyl bonds"/>
    <property type="evidence" value="ECO:0007669"/>
    <property type="project" value="TreeGrafter"/>
</dbReference>
<dbReference type="InterPro" id="IPR029056">
    <property type="entry name" value="Ribokinase-like"/>
</dbReference>
<organism evidence="4 5">
    <name type="scientific">Phycicoccus avicenniae</name>
    <dbReference type="NCBI Taxonomy" id="2828860"/>
    <lineage>
        <taxon>Bacteria</taxon>
        <taxon>Bacillati</taxon>
        <taxon>Actinomycetota</taxon>
        <taxon>Actinomycetes</taxon>
        <taxon>Micrococcales</taxon>
        <taxon>Intrasporangiaceae</taxon>
        <taxon>Phycicoccus</taxon>
    </lineage>
</organism>
<name>A0A941D7U6_9MICO</name>
<comment type="caution">
    <text evidence="4">The sequence shown here is derived from an EMBL/GenBank/DDBJ whole genome shotgun (WGS) entry which is preliminary data.</text>
</comment>
<evidence type="ECO:0000256" key="1">
    <source>
        <dbReference type="ARBA" id="ARBA00022679"/>
    </source>
</evidence>
<protein>
    <submittedName>
        <fullName evidence="4">Carbohydrate kinase family protein</fullName>
    </submittedName>
</protein>
<keyword evidence="5" id="KW-1185">Reference proteome</keyword>
<keyword evidence="1" id="KW-0808">Transferase</keyword>
<dbReference type="PROSITE" id="PS00584">
    <property type="entry name" value="PFKB_KINASES_2"/>
    <property type="match status" value="1"/>
</dbReference>
<sequence length="328" mass="32755">MPAAPARVLVVGGAVLDAKLRTVAAPVLGTSNPGTAVSGVGGVGRNIAENLALLGTSVGLVAPVGADPAAETVLGRTAAAGVDCRHVVVTPHPTGTYTAVLDGAGDLLVAVADMRATDELRAADVAHVPDLLAGTSFLVLDANPPAEVLAVLLEAAADAAVPVVVEPVSVVKADGVRAALAEGRPVHTVTPNVDELAALVGHGVGPDTGDVLAAADELHRHGVRHVWVRRGERGSLLSVDDGTAPRRAVAVGAPATEVVDVTGAGDAMTAGYVHALLAGADVVEAARLGQVAAALTCASPETVRSDLSAALLRRHLTPTDPPVEETHR</sequence>
<dbReference type="AlphaFoldDB" id="A0A941D7U6"/>
<dbReference type="GO" id="GO:0016301">
    <property type="term" value="F:kinase activity"/>
    <property type="evidence" value="ECO:0007669"/>
    <property type="project" value="UniProtKB-KW"/>
</dbReference>
<dbReference type="Proteomes" id="UP000677016">
    <property type="component" value="Unassembled WGS sequence"/>
</dbReference>
<dbReference type="InterPro" id="IPR002173">
    <property type="entry name" value="Carboh/pur_kinase_PfkB_CS"/>
</dbReference>
<gene>
    <name evidence="4" type="ORF">KC207_10300</name>
</gene>
<keyword evidence="2 4" id="KW-0418">Kinase</keyword>
<reference evidence="4" key="1">
    <citation type="submission" date="2021-04" db="EMBL/GenBank/DDBJ databases">
        <title>Phycicoccus avicenniae sp. nov., a novel endophytic actinomycetes isolated from branch of Avicennia mariana.</title>
        <authorList>
            <person name="Tuo L."/>
        </authorList>
    </citation>
    <scope>NUCLEOTIDE SEQUENCE</scope>
    <source>
        <strain evidence="4">BSK3Z-2</strain>
    </source>
</reference>
<dbReference type="PROSITE" id="PS00583">
    <property type="entry name" value="PFKB_KINASES_1"/>
    <property type="match status" value="1"/>
</dbReference>
<dbReference type="Pfam" id="PF00294">
    <property type="entry name" value="PfkB"/>
    <property type="match status" value="1"/>
</dbReference>
<proteinExistence type="predicted"/>
<dbReference type="GO" id="GO:0004730">
    <property type="term" value="F:pseudouridylate synthase activity"/>
    <property type="evidence" value="ECO:0007669"/>
    <property type="project" value="TreeGrafter"/>
</dbReference>
<feature type="domain" description="Carbohydrate kinase PfkB" evidence="3">
    <location>
        <begin position="8"/>
        <end position="304"/>
    </location>
</feature>
<evidence type="ECO:0000256" key="2">
    <source>
        <dbReference type="ARBA" id="ARBA00022777"/>
    </source>
</evidence>
<dbReference type="PANTHER" id="PTHR42909">
    <property type="entry name" value="ZGC:136858"/>
    <property type="match status" value="1"/>
</dbReference>
<accession>A0A941D7U6</accession>
<dbReference type="CDD" id="cd01941">
    <property type="entry name" value="YeiC_kinase_like"/>
    <property type="match status" value="1"/>
</dbReference>
<dbReference type="Gene3D" id="3.40.1190.20">
    <property type="match status" value="1"/>
</dbReference>
<dbReference type="EMBL" id="JAGSNF010000014">
    <property type="protein sequence ID" value="MBR7743679.1"/>
    <property type="molecule type" value="Genomic_DNA"/>
</dbReference>
<dbReference type="GO" id="GO:0005737">
    <property type="term" value="C:cytoplasm"/>
    <property type="evidence" value="ECO:0007669"/>
    <property type="project" value="TreeGrafter"/>
</dbReference>
<dbReference type="PANTHER" id="PTHR42909:SF4">
    <property type="entry name" value="CARBOHYDRATE KINASE, PFKB FAMILY"/>
    <property type="match status" value="1"/>
</dbReference>
<dbReference type="InterPro" id="IPR011611">
    <property type="entry name" value="PfkB_dom"/>
</dbReference>
<evidence type="ECO:0000259" key="3">
    <source>
        <dbReference type="Pfam" id="PF00294"/>
    </source>
</evidence>
<dbReference type="SUPFAM" id="SSF53613">
    <property type="entry name" value="Ribokinase-like"/>
    <property type="match status" value="1"/>
</dbReference>
<evidence type="ECO:0000313" key="4">
    <source>
        <dbReference type="EMBL" id="MBR7743679.1"/>
    </source>
</evidence>
<evidence type="ECO:0000313" key="5">
    <source>
        <dbReference type="Proteomes" id="UP000677016"/>
    </source>
</evidence>
<dbReference type="RefSeq" id="WP_211602943.1">
    <property type="nucleotide sequence ID" value="NZ_JAGSNF010000014.1"/>
</dbReference>